<dbReference type="InterPro" id="IPR036691">
    <property type="entry name" value="Endo/exonu/phosph_ase_sf"/>
</dbReference>
<accession>A0ABS2PVW0</accession>
<dbReference type="InterPro" id="IPR005135">
    <property type="entry name" value="Endo/exonuclease/phosphatase"/>
</dbReference>
<evidence type="ECO:0000259" key="2">
    <source>
        <dbReference type="Pfam" id="PF03372"/>
    </source>
</evidence>
<keyword evidence="4" id="KW-1185">Reference proteome</keyword>
<keyword evidence="3" id="KW-0378">Hydrolase</keyword>
<feature type="transmembrane region" description="Helical" evidence="1">
    <location>
        <begin position="7"/>
        <end position="28"/>
    </location>
</feature>
<keyword evidence="3" id="KW-0540">Nuclease</keyword>
<feature type="domain" description="Endonuclease/exonuclease/phosphatase" evidence="2">
    <location>
        <begin position="95"/>
        <end position="258"/>
    </location>
</feature>
<evidence type="ECO:0000313" key="3">
    <source>
        <dbReference type="EMBL" id="MBM7643432.1"/>
    </source>
</evidence>
<organism evidence="3 4">
    <name type="scientific">Streptococcus loxodontisalivarius</name>
    <dbReference type="NCBI Taxonomy" id="1349415"/>
    <lineage>
        <taxon>Bacteria</taxon>
        <taxon>Bacillati</taxon>
        <taxon>Bacillota</taxon>
        <taxon>Bacilli</taxon>
        <taxon>Lactobacillales</taxon>
        <taxon>Streptococcaceae</taxon>
        <taxon>Streptococcus</taxon>
    </lineage>
</organism>
<keyword evidence="3" id="KW-0255">Endonuclease</keyword>
<keyword evidence="1" id="KW-1133">Transmembrane helix</keyword>
<reference evidence="3 4" key="1">
    <citation type="submission" date="2021-01" db="EMBL/GenBank/DDBJ databases">
        <title>Genomic Encyclopedia of Type Strains, Phase IV (KMG-IV): sequencing the most valuable type-strain genomes for metagenomic binning, comparative biology and taxonomic classification.</title>
        <authorList>
            <person name="Goeker M."/>
        </authorList>
    </citation>
    <scope>NUCLEOTIDE SEQUENCE [LARGE SCALE GENOMIC DNA]</scope>
    <source>
        <strain evidence="3 4">DSM 27382</strain>
    </source>
</reference>
<comment type="caution">
    <text evidence="3">The sequence shown here is derived from an EMBL/GenBank/DDBJ whole genome shotgun (WGS) entry which is preliminary data.</text>
</comment>
<keyword evidence="1" id="KW-0472">Membrane</keyword>
<proteinExistence type="predicted"/>
<gene>
    <name evidence="3" type="ORF">JOC28_001740</name>
</gene>
<dbReference type="GO" id="GO:0004519">
    <property type="term" value="F:endonuclease activity"/>
    <property type="evidence" value="ECO:0007669"/>
    <property type="project" value="UniProtKB-KW"/>
</dbReference>
<dbReference type="Proteomes" id="UP000697472">
    <property type="component" value="Unassembled WGS sequence"/>
</dbReference>
<protein>
    <submittedName>
        <fullName evidence="3">Endonuclease/exonuclease/phosphatase family metal-dependent hydrolase</fullName>
    </submittedName>
</protein>
<dbReference type="EMBL" id="JAFBEH010000043">
    <property type="protein sequence ID" value="MBM7643432.1"/>
    <property type="molecule type" value="Genomic_DNA"/>
</dbReference>
<evidence type="ECO:0000313" key="4">
    <source>
        <dbReference type="Proteomes" id="UP000697472"/>
    </source>
</evidence>
<sequence>MKKIITYVLVCLSLLLLIVAGYLLYLFADYHRLPDKLSQKVNHVAIESQLSLNRSYTITSFNIGYGSYPADYTFFMDGGSEVRARSRQNVLDNLQEDVNLLESLDSDFTLLQEVDKKGDRSRRVNEVSYFQEAFKDQSSLFTQNYDSSYLFYPVTNPIGQATSGLLTLSKFDWEDSTRYQLPIETNYKKFFDLDRAFSLNRFTLENGRALVIVNVHLSAYMDDQTIQKAQLDTLFNQLKSEIDQGNYIICGGDFNHTLAGESHEELTWMKAFPTEDLPQGLRVVAAQNAATARTLDEPYQEGQSVTGIIDGFLVSDNIEELAIETKDNHFVSSDHNPVQMTFKMEE</sequence>
<name>A0ABS2PVW0_9STRE</name>
<dbReference type="Gene3D" id="3.60.10.10">
    <property type="entry name" value="Endonuclease/exonuclease/phosphatase"/>
    <property type="match status" value="1"/>
</dbReference>
<evidence type="ECO:0000256" key="1">
    <source>
        <dbReference type="SAM" id="Phobius"/>
    </source>
</evidence>
<dbReference type="SUPFAM" id="SSF56219">
    <property type="entry name" value="DNase I-like"/>
    <property type="match status" value="1"/>
</dbReference>
<keyword evidence="1" id="KW-0812">Transmembrane</keyword>
<dbReference type="Pfam" id="PF03372">
    <property type="entry name" value="Exo_endo_phos"/>
    <property type="match status" value="1"/>
</dbReference>
<dbReference type="GO" id="GO:0016787">
    <property type="term" value="F:hydrolase activity"/>
    <property type="evidence" value="ECO:0007669"/>
    <property type="project" value="UniProtKB-KW"/>
</dbReference>
<dbReference type="RefSeq" id="WP_205010286.1">
    <property type="nucleotide sequence ID" value="NZ_JAFBEH010000043.1"/>
</dbReference>